<evidence type="ECO:0000256" key="9">
    <source>
        <dbReference type="SAM" id="SignalP"/>
    </source>
</evidence>
<keyword evidence="4 7" id="KW-0442">Lipid degradation</keyword>
<keyword evidence="6" id="KW-0325">Glycoprotein</keyword>
<evidence type="ECO:0000259" key="10">
    <source>
        <dbReference type="Pfam" id="PF04083"/>
    </source>
</evidence>
<dbReference type="SUPFAM" id="SSF53474">
    <property type="entry name" value="alpha/beta-Hydrolases"/>
    <property type="match status" value="1"/>
</dbReference>
<sequence length="419" mass="47163">MVRNIAIVFCVILCSTEIFATFELIRQFLENTDTNITRVRTQEERKARSEEFVVLDFIGLVEQYEGYTAEEYDVKTDDGYILKLHQITGSPSSPKAAGKPVVYFQHGLFGDSDFQVVLGSKQALTFLLADAGYDVWLGNCRGTTYSKRHVKYSARGNNLKFWKFSMDEMALIDLPKFIDVVLEKTGQKNIGYSMGTTLDFMLLSEKPEYNNKMNIAIHIAPVAYFTPPFKPLINTLLALAPAAEALSAAKQIYQVLPQSKLIQIVGTDICGSELGKIFCGTFLSAVVNVQYLNFTALPEILAYVPAGTSRNTVMHYYQMIKNARFAKFDFGLLANPTKYGSIRPPTYDLSKITFRQAIFYSNSDVYVSVTDATKIKNELKNVVAFEKAPRGYNHLDFMWAEDATYTIYPQVLKVIADNS</sequence>
<dbReference type="PIRSF" id="PIRSF000862">
    <property type="entry name" value="Steryl_ester_lip"/>
    <property type="match status" value="1"/>
</dbReference>
<evidence type="ECO:0000313" key="11">
    <source>
        <dbReference type="EnsemblMetazoa" id="XP_008216710"/>
    </source>
</evidence>
<protein>
    <recommendedName>
        <fullName evidence="7">Lipase</fullName>
    </recommendedName>
</protein>
<feature type="active site" description="Nucleophile" evidence="8">
    <location>
        <position position="193"/>
    </location>
</feature>
<name>A0A7M7LVC2_NASVI</name>
<dbReference type="InterPro" id="IPR025483">
    <property type="entry name" value="Lipase_euk"/>
</dbReference>
<evidence type="ECO:0000256" key="3">
    <source>
        <dbReference type="ARBA" id="ARBA00022801"/>
    </source>
</evidence>
<evidence type="ECO:0000256" key="4">
    <source>
        <dbReference type="ARBA" id="ARBA00022963"/>
    </source>
</evidence>
<dbReference type="KEGG" id="nvi:103317954"/>
<dbReference type="AlphaFoldDB" id="A0A7M7LVC2"/>
<reference evidence="11" key="1">
    <citation type="submission" date="2021-01" db="UniProtKB">
        <authorList>
            <consortium name="EnsemblMetazoa"/>
        </authorList>
    </citation>
    <scope>IDENTIFICATION</scope>
</reference>
<evidence type="ECO:0000256" key="2">
    <source>
        <dbReference type="ARBA" id="ARBA00022729"/>
    </source>
</evidence>
<organism evidence="11 12">
    <name type="scientific">Nasonia vitripennis</name>
    <name type="common">Parasitic wasp</name>
    <dbReference type="NCBI Taxonomy" id="7425"/>
    <lineage>
        <taxon>Eukaryota</taxon>
        <taxon>Metazoa</taxon>
        <taxon>Ecdysozoa</taxon>
        <taxon>Arthropoda</taxon>
        <taxon>Hexapoda</taxon>
        <taxon>Insecta</taxon>
        <taxon>Pterygota</taxon>
        <taxon>Neoptera</taxon>
        <taxon>Endopterygota</taxon>
        <taxon>Hymenoptera</taxon>
        <taxon>Apocrita</taxon>
        <taxon>Proctotrupomorpha</taxon>
        <taxon>Chalcidoidea</taxon>
        <taxon>Pteromalidae</taxon>
        <taxon>Pteromalinae</taxon>
        <taxon>Nasonia</taxon>
    </lineage>
</organism>
<feature type="chain" id="PRO_5029761263" description="Lipase" evidence="9">
    <location>
        <begin position="21"/>
        <end position="419"/>
    </location>
</feature>
<dbReference type="GO" id="GO:0016042">
    <property type="term" value="P:lipid catabolic process"/>
    <property type="evidence" value="ECO:0007669"/>
    <property type="project" value="UniProtKB-KW"/>
</dbReference>
<comment type="similarity">
    <text evidence="1 7">Belongs to the AB hydrolase superfamily. Lipase family.</text>
</comment>
<evidence type="ECO:0000256" key="6">
    <source>
        <dbReference type="ARBA" id="ARBA00023180"/>
    </source>
</evidence>
<dbReference type="GeneID" id="103317954"/>
<dbReference type="GO" id="GO:0016788">
    <property type="term" value="F:hydrolase activity, acting on ester bonds"/>
    <property type="evidence" value="ECO:0007669"/>
    <property type="project" value="InterPro"/>
</dbReference>
<evidence type="ECO:0000256" key="7">
    <source>
        <dbReference type="PIRNR" id="PIRNR000862"/>
    </source>
</evidence>
<dbReference type="RefSeq" id="XP_008216710.1">
    <property type="nucleotide sequence ID" value="XM_008218488.3"/>
</dbReference>
<feature type="domain" description="Partial AB-hydrolase lipase" evidence="10">
    <location>
        <begin position="63"/>
        <end position="113"/>
    </location>
</feature>
<dbReference type="InterPro" id="IPR029058">
    <property type="entry name" value="AB_hydrolase_fold"/>
</dbReference>
<dbReference type="Gene3D" id="3.40.50.1820">
    <property type="entry name" value="alpha/beta hydrolase"/>
    <property type="match status" value="1"/>
</dbReference>
<feature type="active site" description="Charge relay system" evidence="8">
    <location>
        <position position="394"/>
    </location>
</feature>
<keyword evidence="12" id="KW-1185">Reference proteome</keyword>
<dbReference type="InParanoid" id="A0A7M7LVC2"/>
<keyword evidence="2 9" id="KW-0732">Signal</keyword>
<evidence type="ECO:0000256" key="8">
    <source>
        <dbReference type="PIRSR" id="PIRSR000862-1"/>
    </source>
</evidence>
<keyword evidence="3 7" id="KW-0378">Hydrolase</keyword>
<evidence type="ECO:0000313" key="12">
    <source>
        <dbReference type="Proteomes" id="UP000002358"/>
    </source>
</evidence>
<dbReference type="InterPro" id="IPR006693">
    <property type="entry name" value="AB_hydrolase_lipase"/>
</dbReference>
<dbReference type="FunFam" id="3.40.50.1820:FF:000057">
    <property type="entry name" value="Lipase"/>
    <property type="match status" value="1"/>
</dbReference>
<evidence type="ECO:0000256" key="5">
    <source>
        <dbReference type="ARBA" id="ARBA00023098"/>
    </source>
</evidence>
<evidence type="ECO:0000256" key="1">
    <source>
        <dbReference type="ARBA" id="ARBA00010701"/>
    </source>
</evidence>
<dbReference type="EnsemblMetazoa" id="XM_008218488">
    <property type="protein sequence ID" value="XP_008216710"/>
    <property type="gene ID" value="LOC103317954"/>
</dbReference>
<accession>A0A7M7LVC2</accession>
<dbReference type="OrthoDB" id="9974421at2759"/>
<dbReference type="PANTHER" id="PTHR11005">
    <property type="entry name" value="LYSOSOMAL ACID LIPASE-RELATED"/>
    <property type="match status" value="1"/>
</dbReference>
<keyword evidence="5" id="KW-0443">Lipid metabolism</keyword>
<feature type="active site" description="Charge relay system" evidence="8">
    <location>
        <position position="364"/>
    </location>
</feature>
<proteinExistence type="inferred from homology"/>
<dbReference type="Pfam" id="PF04083">
    <property type="entry name" value="Abhydro_lipase"/>
    <property type="match status" value="1"/>
</dbReference>
<dbReference type="SMR" id="A0A7M7LVC2"/>
<dbReference type="Proteomes" id="UP000002358">
    <property type="component" value="Chromosome 3"/>
</dbReference>
<feature type="signal peptide" evidence="9">
    <location>
        <begin position="1"/>
        <end position="20"/>
    </location>
</feature>